<dbReference type="AlphaFoldDB" id="A0A2L2YCC7"/>
<dbReference type="EMBL" id="IAAA01015665">
    <property type="protein sequence ID" value="LAA05788.1"/>
    <property type="molecule type" value="mRNA"/>
</dbReference>
<feature type="compositionally biased region" description="Basic and acidic residues" evidence="1">
    <location>
        <begin position="120"/>
        <end position="132"/>
    </location>
</feature>
<feature type="compositionally biased region" description="Basic residues" evidence="1">
    <location>
        <begin position="172"/>
        <end position="188"/>
    </location>
</feature>
<dbReference type="CDD" id="cd05834">
    <property type="entry name" value="PWWP_HRP"/>
    <property type="match status" value="1"/>
</dbReference>
<dbReference type="Pfam" id="PF00855">
    <property type="entry name" value="PWWP"/>
    <property type="match status" value="1"/>
</dbReference>
<feature type="region of interest" description="Disordered" evidence="1">
    <location>
        <begin position="87"/>
        <end position="188"/>
    </location>
</feature>
<feature type="compositionally biased region" description="Basic and acidic residues" evidence="1">
    <location>
        <begin position="157"/>
        <end position="171"/>
    </location>
</feature>
<dbReference type="SMART" id="SM00293">
    <property type="entry name" value="PWWP"/>
    <property type="match status" value="1"/>
</dbReference>
<accession>A0A2L2YCC7</accession>
<dbReference type="InterPro" id="IPR000313">
    <property type="entry name" value="PWWP_dom"/>
</dbReference>
<protein>
    <submittedName>
        <fullName evidence="3">Hepatoma-derived growth factor-related protein 3</fullName>
    </submittedName>
</protein>
<name>A0A2L2YCC7_PARTP</name>
<dbReference type="FunFam" id="2.30.30.140:FF:000017">
    <property type="entry name" value="hepatoma-derived growth factor isoform X1"/>
    <property type="match status" value="1"/>
</dbReference>
<evidence type="ECO:0000313" key="3">
    <source>
        <dbReference type="EMBL" id="LAA05788.1"/>
    </source>
</evidence>
<dbReference type="PANTHER" id="PTHR12550:SF70">
    <property type="entry name" value="JIL-1 ANCHORING AND STABILIZING PROTEIN, ISOFORM A"/>
    <property type="match status" value="1"/>
</dbReference>
<proteinExistence type="evidence at transcript level"/>
<feature type="compositionally biased region" description="Acidic residues" evidence="1">
    <location>
        <begin position="143"/>
        <end position="156"/>
    </location>
</feature>
<evidence type="ECO:0000256" key="1">
    <source>
        <dbReference type="SAM" id="MobiDB-lite"/>
    </source>
</evidence>
<organism evidence="3">
    <name type="scientific">Parasteatoda tepidariorum</name>
    <name type="common">Common house spider</name>
    <name type="synonym">Achaearanea tepidariorum</name>
    <dbReference type="NCBI Taxonomy" id="114398"/>
    <lineage>
        <taxon>Eukaryota</taxon>
        <taxon>Metazoa</taxon>
        <taxon>Ecdysozoa</taxon>
        <taxon>Arthropoda</taxon>
        <taxon>Chelicerata</taxon>
        <taxon>Arachnida</taxon>
        <taxon>Araneae</taxon>
        <taxon>Araneomorphae</taxon>
        <taxon>Entelegynae</taxon>
        <taxon>Araneoidea</taxon>
        <taxon>Theridiidae</taxon>
        <taxon>Parasteatoda</taxon>
    </lineage>
</organism>
<feature type="domain" description="PWWP" evidence="2">
    <location>
        <begin position="9"/>
        <end position="66"/>
    </location>
</feature>
<dbReference type="PANTHER" id="PTHR12550">
    <property type="entry name" value="HEPATOMA-DERIVED GROWTH FACTOR-RELATED"/>
    <property type="match status" value="1"/>
</dbReference>
<sequence length="188" mass="21776">MSKKTSYKSGDLVFAKVRGYPPWPARVEHEPPPGKKVPKNKYPILFFGTYETAVLAAKDLFPYDTFKDKYGKEQKRKYFNEGLWEIENNPTVKPGTGQVTIKSIEKAEAAEEENEQSSDDNVKEKVKKDKSDRRSKKNKKYDVDDESDKEDEDEEKNAESEAKPDKKEEKKSKKKEKEKKHKHGKSKS</sequence>
<evidence type="ECO:0000259" key="2">
    <source>
        <dbReference type="PROSITE" id="PS50812"/>
    </source>
</evidence>
<dbReference type="SUPFAM" id="SSF63748">
    <property type="entry name" value="Tudor/PWWP/MBT"/>
    <property type="match status" value="1"/>
</dbReference>
<dbReference type="Gene3D" id="2.30.30.140">
    <property type="match status" value="1"/>
</dbReference>
<dbReference type="PROSITE" id="PS50812">
    <property type="entry name" value="PWWP"/>
    <property type="match status" value="1"/>
</dbReference>
<dbReference type="OrthoDB" id="62853at2759"/>
<reference evidence="3" key="1">
    <citation type="journal article" date="2016" name="Mol. Ecol. Resour.">
        <title>Evaluation of the impact of RNA preservation methods of spiders for de novo transcriptome assembly.</title>
        <authorList>
            <person name="Kono N."/>
            <person name="Nakamura H."/>
            <person name="Ito Y."/>
            <person name="Tomita M."/>
            <person name="Arakawa K."/>
        </authorList>
    </citation>
    <scope>NUCLEOTIDE SEQUENCE</scope>
    <source>
        <tissue evidence="3">Whole body</tissue>
    </source>
</reference>